<evidence type="ECO:0000256" key="4">
    <source>
        <dbReference type="ARBA" id="ARBA00022490"/>
    </source>
</evidence>
<feature type="domain" description="RecX first three-helical" evidence="9">
    <location>
        <begin position="66"/>
        <end position="104"/>
    </location>
</feature>
<comment type="subcellular location">
    <subcellularLocation>
        <location evidence="1 5">Cytoplasm</location>
    </subcellularLocation>
</comment>
<evidence type="ECO:0000256" key="3">
    <source>
        <dbReference type="ARBA" id="ARBA00018111"/>
    </source>
</evidence>
<dbReference type="Pfam" id="PF21982">
    <property type="entry name" value="RecX_HTH1"/>
    <property type="match status" value="1"/>
</dbReference>
<dbReference type="GO" id="GO:0006282">
    <property type="term" value="P:regulation of DNA repair"/>
    <property type="evidence" value="ECO:0007669"/>
    <property type="project" value="UniProtKB-UniRule"/>
</dbReference>
<dbReference type="RefSeq" id="WP_184841822.1">
    <property type="nucleotide sequence ID" value="NZ_JACHMN010000003.1"/>
</dbReference>
<comment type="caution">
    <text evidence="10">The sequence shown here is derived from an EMBL/GenBank/DDBJ whole genome shotgun (WGS) entry which is preliminary data.</text>
</comment>
<dbReference type="Gene3D" id="1.10.10.10">
    <property type="entry name" value="Winged helix-like DNA-binding domain superfamily/Winged helix DNA-binding domain"/>
    <property type="match status" value="2"/>
</dbReference>
<keyword evidence="4 5" id="KW-0963">Cytoplasm</keyword>
<evidence type="ECO:0000256" key="6">
    <source>
        <dbReference type="SAM" id="MobiDB-lite"/>
    </source>
</evidence>
<evidence type="ECO:0000313" key="10">
    <source>
        <dbReference type="EMBL" id="MBB5872328.1"/>
    </source>
</evidence>
<protein>
    <recommendedName>
        <fullName evidence="3 5">Regulatory protein RecX</fullName>
    </recommendedName>
</protein>
<dbReference type="Pfam" id="PF02631">
    <property type="entry name" value="RecX_HTH2"/>
    <property type="match status" value="1"/>
</dbReference>
<dbReference type="GO" id="GO:0005737">
    <property type="term" value="C:cytoplasm"/>
    <property type="evidence" value="ECO:0007669"/>
    <property type="project" value="UniProtKB-SubCell"/>
</dbReference>
<name>A0A841BXW4_9ACTN</name>
<feature type="domain" description="RecX second three-helical" evidence="7">
    <location>
        <begin position="112"/>
        <end position="152"/>
    </location>
</feature>
<evidence type="ECO:0000259" key="9">
    <source>
        <dbReference type="Pfam" id="PF21982"/>
    </source>
</evidence>
<dbReference type="InterPro" id="IPR036388">
    <property type="entry name" value="WH-like_DNA-bd_sf"/>
</dbReference>
<dbReference type="PANTHER" id="PTHR33602">
    <property type="entry name" value="REGULATORY PROTEIN RECX FAMILY PROTEIN"/>
    <property type="match status" value="1"/>
</dbReference>
<dbReference type="PANTHER" id="PTHR33602:SF1">
    <property type="entry name" value="REGULATORY PROTEIN RECX FAMILY PROTEIN"/>
    <property type="match status" value="1"/>
</dbReference>
<evidence type="ECO:0000256" key="5">
    <source>
        <dbReference type="HAMAP-Rule" id="MF_01114"/>
    </source>
</evidence>
<evidence type="ECO:0000259" key="7">
    <source>
        <dbReference type="Pfam" id="PF02631"/>
    </source>
</evidence>
<sequence>MAGRRARTGRGWDASPRRASSRAPGGGPPEDESGSAEAPLGPRSRRAERAAEPPAPLTPREEGERAREICLRQLAVRPRTRSELDTALRKRGIGEETIAEVLDRYDEVGIIDDAAFARAWVSSRHYGKGLAGRALAQELRRRGVEQDLITEAVSEIDSETEAATALDLARRKLRSLHGDPQSVFRRLVGALARKGYSGGVAVGAAKQAFAERSAEDAELAEAIDPDSVTED</sequence>
<dbReference type="EMBL" id="JACHMN010000003">
    <property type="protein sequence ID" value="MBB5872328.1"/>
    <property type="molecule type" value="Genomic_DNA"/>
</dbReference>
<organism evidence="10 11">
    <name type="scientific">Allocatelliglobosispora scoriae</name>
    <dbReference type="NCBI Taxonomy" id="643052"/>
    <lineage>
        <taxon>Bacteria</taxon>
        <taxon>Bacillati</taxon>
        <taxon>Actinomycetota</taxon>
        <taxon>Actinomycetes</taxon>
        <taxon>Micromonosporales</taxon>
        <taxon>Micromonosporaceae</taxon>
        <taxon>Allocatelliglobosispora</taxon>
    </lineage>
</organism>
<dbReference type="HAMAP" id="MF_01114">
    <property type="entry name" value="RecX"/>
    <property type="match status" value="1"/>
</dbReference>
<feature type="region of interest" description="Disordered" evidence="6">
    <location>
        <begin position="1"/>
        <end position="65"/>
    </location>
</feature>
<dbReference type="InterPro" id="IPR003783">
    <property type="entry name" value="Regulatory_RecX"/>
</dbReference>
<dbReference type="Proteomes" id="UP000587527">
    <property type="component" value="Unassembled WGS sequence"/>
</dbReference>
<feature type="domain" description="RecX third three-helical" evidence="8">
    <location>
        <begin position="159"/>
        <end position="200"/>
    </location>
</feature>
<dbReference type="AlphaFoldDB" id="A0A841BXW4"/>
<gene>
    <name evidence="5" type="primary">recX</name>
    <name evidence="10" type="ORF">F4553_005762</name>
</gene>
<dbReference type="InterPro" id="IPR053926">
    <property type="entry name" value="RecX_HTH_1st"/>
</dbReference>
<comment type="function">
    <text evidence="5">Modulates RecA activity.</text>
</comment>
<comment type="similarity">
    <text evidence="2 5">Belongs to the RecX family.</text>
</comment>
<evidence type="ECO:0000313" key="11">
    <source>
        <dbReference type="Proteomes" id="UP000587527"/>
    </source>
</evidence>
<keyword evidence="11" id="KW-1185">Reference proteome</keyword>
<accession>A0A841BXW4</accession>
<evidence type="ECO:0000256" key="2">
    <source>
        <dbReference type="ARBA" id="ARBA00009695"/>
    </source>
</evidence>
<reference evidence="10 11" key="1">
    <citation type="submission" date="2020-08" db="EMBL/GenBank/DDBJ databases">
        <title>Sequencing the genomes of 1000 actinobacteria strains.</title>
        <authorList>
            <person name="Klenk H.-P."/>
        </authorList>
    </citation>
    <scope>NUCLEOTIDE SEQUENCE [LARGE SCALE GENOMIC DNA]</scope>
    <source>
        <strain evidence="10 11">DSM 45362</strain>
    </source>
</reference>
<dbReference type="InterPro" id="IPR053925">
    <property type="entry name" value="RecX_HTH_3rd"/>
</dbReference>
<evidence type="ECO:0000256" key="1">
    <source>
        <dbReference type="ARBA" id="ARBA00004496"/>
    </source>
</evidence>
<proteinExistence type="inferred from homology"/>
<dbReference type="Pfam" id="PF21981">
    <property type="entry name" value="RecX_HTH3"/>
    <property type="match status" value="1"/>
</dbReference>
<dbReference type="InterPro" id="IPR053924">
    <property type="entry name" value="RecX_HTH_2nd"/>
</dbReference>
<evidence type="ECO:0000259" key="8">
    <source>
        <dbReference type="Pfam" id="PF21981"/>
    </source>
</evidence>